<comment type="caution">
    <text evidence="2">The sequence shown here is derived from an EMBL/GenBank/DDBJ whole genome shotgun (WGS) entry which is preliminary data.</text>
</comment>
<evidence type="ECO:0000313" key="3">
    <source>
        <dbReference type="Proteomes" id="UP001501666"/>
    </source>
</evidence>
<dbReference type="Proteomes" id="UP001501666">
    <property type="component" value="Unassembled WGS sequence"/>
</dbReference>
<feature type="region of interest" description="Disordered" evidence="1">
    <location>
        <begin position="38"/>
        <end position="65"/>
    </location>
</feature>
<name>A0ABP6FFF6_9ACTN</name>
<evidence type="ECO:0000256" key="1">
    <source>
        <dbReference type="SAM" id="MobiDB-lite"/>
    </source>
</evidence>
<organism evidence="2 3">
    <name type="scientific">Nonomuraea recticatena</name>
    <dbReference type="NCBI Taxonomy" id="46178"/>
    <lineage>
        <taxon>Bacteria</taxon>
        <taxon>Bacillati</taxon>
        <taxon>Actinomycetota</taxon>
        <taxon>Actinomycetes</taxon>
        <taxon>Streptosporangiales</taxon>
        <taxon>Streptosporangiaceae</taxon>
        <taxon>Nonomuraea</taxon>
    </lineage>
</organism>
<keyword evidence="3" id="KW-1185">Reference proteome</keyword>
<evidence type="ECO:0000313" key="2">
    <source>
        <dbReference type="EMBL" id="GAA2690316.1"/>
    </source>
</evidence>
<accession>A0ABP6FFF6</accession>
<reference evidence="3" key="1">
    <citation type="journal article" date="2019" name="Int. J. Syst. Evol. Microbiol.">
        <title>The Global Catalogue of Microorganisms (GCM) 10K type strain sequencing project: providing services to taxonomists for standard genome sequencing and annotation.</title>
        <authorList>
            <consortium name="The Broad Institute Genomics Platform"/>
            <consortium name="The Broad Institute Genome Sequencing Center for Infectious Disease"/>
            <person name="Wu L."/>
            <person name="Ma J."/>
        </authorList>
    </citation>
    <scope>NUCLEOTIDE SEQUENCE [LARGE SCALE GENOMIC DNA]</scope>
    <source>
        <strain evidence="3">JCM 6835</strain>
    </source>
</reference>
<sequence length="65" mass="7625">MTDEIYPTPTCECGAQLDETRTRCLKCLARDRWLKKQTAKNKRRGETRRPPRGQRKSFKAGVIWS</sequence>
<dbReference type="RefSeq" id="WP_346154031.1">
    <property type="nucleotide sequence ID" value="NZ_BAAATE010000031.1"/>
</dbReference>
<feature type="compositionally biased region" description="Basic residues" evidence="1">
    <location>
        <begin position="38"/>
        <end position="58"/>
    </location>
</feature>
<protein>
    <submittedName>
        <fullName evidence="2">Uncharacterized protein</fullName>
    </submittedName>
</protein>
<proteinExistence type="predicted"/>
<gene>
    <name evidence="2" type="ORF">GCM10010412_079880</name>
</gene>
<dbReference type="EMBL" id="BAAATE010000031">
    <property type="protein sequence ID" value="GAA2690316.1"/>
    <property type="molecule type" value="Genomic_DNA"/>
</dbReference>